<reference evidence="2 3" key="1">
    <citation type="journal article" date="2021" name="Nat. Commun.">
        <title>Genetic determinants of endophytism in the Arabidopsis root mycobiome.</title>
        <authorList>
            <person name="Mesny F."/>
            <person name="Miyauchi S."/>
            <person name="Thiergart T."/>
            <person name="Pickel B."/>
            <person name="Atanasova L."/>
            <person name="Karlsson M."/>
            <person name="Huettel B."/>
            <person name="Barry K.W."/>
            <person name="Haridas S."/>
            <person name="Chen C."/>
            <person name="Bauer D."/>
            <person name="Andreopoulos W."/>
            <person name="Pangilinan J."/>
            <person name="LaButti K."/>
            <person name="Riley R."/>
            <person name="Lipzen A."/>
            <person name="Clum A."/>
            <person name="Drula E."/>
            <person name="Henrissat B."/>
            <person name="Kohler A."/>
            <person name="Grigoriev I.V."/>
            <person name="Martin F.M."/>
            <person name="Hacquard S."/>
        </authorList>
    </citation>
    <scope>NUCLEOTIDE SEQUENCE [LARGE SCALE GENOMIC DNA]</scope>
    <source>
        <strain evidence="2 3">MPI-CAGE-CH-0241</strain>
    </source>
</reference>
<feature type="signal peptide" evidence="1">
    <location>
        <begin position="1"/>
        <end position="15"/>
    </location>
</feature>
<keyword evidence="3" id="KW-1185">Reference proteome</keyword>
<accession>A0A9P8W8V6</accession>
<dbReference type="EMBL" id="JAGPYM010000006">
    <property type="protein sequence ID" value="KAH6893352.1"/>
    <property type="molecule type" value="Genomic_DNA"/>
</dbReference>
<name>A0A9P8W8V6_9HYPO</name>
<feature type="chain" id="PRO_5040226895" evidence="1">
    <location>
        <begin position="16"/>
        <end position="213"/>
    </location>
</feature>
<organism evidence="2 3">
    <name type="scientific">Thelonectria olida</name>
    <dbReference type="NCBI Taxonomy" id="1576542"/>
    <lineage>
        <taxon>Eukaryota</taxon>
        <taxon>Fungi</taxon>
        <taxon>Dikarya</taxon>
        <taxon>Ascomycota</taxon>
        <taxon>Pezizomycotina</taxon>
        <taxon>Sordariomycetes</taxon>
        <taxon>Hypocreomycetidae</taxon>
        <taxon>Hypocreales</taxon>
        <taxon>Nectriaceae</taxon>
        <taxon>Thelonectria</taxon>
    </lineage>
</organism>
<dbReference type="Proteomes" id="UP000777438">
    <property type="component" value="Unassembled WGS sequence"/>
</dbReference>
<proteinExistence type="predicted"/>
<evidence type="ECO:0000256" key="1">
    <source>
        <dbReference type="SAM" id="SignalP"/>
    </source>
</evidence>
<comment type="caution">
    <text evidence="2">The sequence shown here is derived from an EMBL/GenBank/DDBJ whole genome shotgun (WGS) entry which is preliminary data.</text>
</comment>
<keyword evidence="1" id="KW-0732">Signal</keyword>
<sequence length="213" mass="23359">MWVSTSWLFPFPSFCQLTFPSAIRTHLPLLLTSLQSLWFTCFVCSPHTCTFESSHKSRSPLRIRSVYPCFADPTPSFLPPRNEIVSHAVVGSSLSLPLILLSLLCPTPLSIILCLPPSPRLVACRSYAKKGPNVNCTHSTPFGLRCADPADFFACSSAFGNGFLSVCLFPSVGRFPTIFLSRISSDRPEQSIFLYSVTTFGLHSSSSSPNEVS</sequence>
<evidence type="ECO:0000313" key="3">
    <source>
        <dbReference type="Proteomes" id="UP000777438"/>
    </source>
</evidence>
<protein>
    <submittedName>
        <fullName evidence="2">Uncharacterized protein</fullName>
    </submittedName>
</protein>
<dbReference type="AlphaFoldDB" id="A0A9P8W8V6"/>
<gene>
    <name evidence="2" type="ORF">B0T10DRAFT_271458</name>
</gene>
<evidence type="ECO:0000313" key="2">
    <source>
        <dbReference type="EMBL" id="KAH6893352.1"/>
    </source>
</evidence>